<keyword evidence="4" id="KW-1185">Reference proteome</keyword>
<dbReference type="OrthoDB" id="2015515at2759"/>
<dbReference type="STRING" id="56216.A0A1A6GQC8"/>
<dbReference type="GO" id="GO:0009052">
    <property type="term" value="P:pentose-phosphate shunt, non-oxidative branch"/>
    <property type="evidence" value="ECO:0007669"/>
    <property type="project" value="TreeGrafter"/>
</dbReference>
<dbReference type="AlphaFoldDB" id="A0A1A6GQC8"/>
<evidence type="ECO:0000313" key="3">
    <source>
        <dbReference type="EMBL" id="OBS68513.1"/>
    </source>
</evidence>
<dbReference type="PANTHER" id="PTHR10683:SF18">
    <property type="entry name" value="TRANSALDOLASE"/>
    <property type="match status" value="1"/>
</dbReference>
<protein>
    <submittedName>
        <fullName evidence="3">Uncharacterized protein</fullName>
    </submittedName>
</protein>
<comment type="caution">
    <text evidence="3">The sequence shown here is derived from an EMBL/GenBank/DDBJ whole genome shotgun (WGS) entry which is preliminary data.</text>
</comment>
<accession>A0A1A6GQC8</accession>
<dbReference type="EMBL" id="LZPO01075907">
    <property type="protein sequence ID" value="OBS68513.1"/>
    <property type="molecule type" value="Genomic_DNA"/>
</dbReference>
<dbReference type="UniPathway" id="UPA00115">
    <property type="reaction ID" value="UER00414"/>
</dbReference>
<dbReference type="GO" id="GO:0004801">
    <property type="term" value="F:transaldolase activity"/>
    <property type="evidence" value="ECO:0007669"/>
    <property type="project" value="TreeGrafter"/>
</dbReference>
<feature type="non-terminal residue" evidence="3">
    <location>
        <position position="212"/>
    </location>
</feature>
<dbReference type="PANTHER" id="PTHR10683">
    <property type="entry name" value="TRANSALDOLASE"/>
    <property type="match status" value="1"/>
</dbReference>
<evidence type="ECO:0000313" key="4">
    <source>
        <dbReference type="Proteomes" id="UP000092124"/>
    </source>
</evidence>
<name>A0A1A6GQC8_NEOLE</name>
<gene>
    <name evidence="3" type="ORF">A6R68_02949</name>
</gene>
<evidence type="ECO:0000256" key="1">
    <source>
        <dbReference type="ARBA" id="ARBA00023270"/>
    </source>
</evidence>
<dbReference type="Gene3D" id="3.20.20.70">
    <property type="entry name" value="Aldolase class I"/>
    <property type="match status" value="2"/>
</dbReference>
<keyword evidence="1" id="KW-0704">Schiff base</keyword>
<dbReference type="SUPFAM" id="SSF51569">
    <property type="entry name" value="Aldolase"/>
    <property type="match status" value="1"/>
</dbReference>
<dbReference type="InterPro" id="IPR013785">
    <property type="entry name" value="Aldolase_TIM"/>
</dbReference>
<sequence>MEIEDVSILFSIVPQSDFLLCFKNEMHGIVGHGAPTAASAVRLDMSGSSVKSQKMESSLDKLKQFTTGMANTGDFNAIDEYKSQDTTTNPILDPGCSTNTRLPRAGGRGHSYSEKLDGPTRGTEMLLMNIFCTVWSRNTEDLGNDAMVALVRHLIELYEEAGISKDRILIKLSSTWEDKIQAGKDLKKQHGIPCNMKLFSSLTRLWPVLKWM</sequence>
<dbReference type="InterPro" id="IPR001585">
    <property type="entry name" value="TAL/FSA"/>
</dbReference>
<proteinExistence type="predicted"/>
<reference evidence="3 4" key="1">
    <citation type="submission" date="2016-06" db="EMBL/GenBank/DDBJ databases">
        <title>The Draft Genome Sequence and Annotation of the Desert Woodrat Neotoma lepida.</title>
        <authorList>
            <person name="Campbell M."/>
            <person name="Oakeson K.F."/>
            <person name="Yandell M."/>
            <person name="Halpert J.R."/>
            <person name="Dearing D."/>
        </authorList>
    </citation>
    <scope>NUCLEOTIDE SEQUENCE [LARGE SCALE GENOMIC DNA]</scope>
    <source>
        <strain evidence="3">417</strain>
        <tissue evidence="3">Liver</tissue>
    </source>
</reference>
<feature type="region of interest" description="Disordered" evidence="2">
    <location>
        <begin position="88"/>
        <end position="116"/>
    </location>
</feature>
<evidence type="ECO:0000256" key="2">
    <source>
        <dbReference type="SAM" id="MobiDB-lite"/>
    </source>
</evidence>
<organism evidence="3 4">
    <name type="scientific">Neotoma lepida</name>
    <name type="common">Desert woodrat</name>
    <dbReference type="NCBI Taxonomy" id="56216"/>
    <lineage>
        <taxon>Eukaryota</taxon>
        <taxon>Metazoa</taxon>
        <taxon>Chordata</taxon>
        <taxon>Craniata</taxon>
        <taxon>Vertebrata</taxon>
        <taxon>Euteleostomi</taxon>
        <taxon>Mammalia</taxon>
        <taxon>Eutheria</taxon>
        <taxon>Euarchontoglires</taxon>
        <taxon>Glires</taxon>
        <taxon>Rodentia</taxon>
        <taxon>Myomorpha</taxon>
        <taxon>Muroidea</taxon>
        <taxon>Cricetidae</taxon>
        <taxon>Neotominae</taxon>
        <taxon>Neotoma</taxon>
    </lineage>
</organism>
<feature type="compositionally biased region" description="Polar residues" evidence="2">
    <location>
        <begin position="88"/>
        <end position="101"/>
    </location>
</feature>
<dbReference type="Proteomes" id="UP000092124">
    <property type="component" value="Unassembled WGS sequence"/>
</dbReference>
<dbReference type="GO" id="GO:0005975">
    <property type="term" value="P:carbohydrate metabolic process"/>
    <property type="evidence" value="ECO:0007669"/>
    <property type="project" value="InterPro"/>
</dbReference>